<dbReference type="Proteomes" id="UP000657592">
    <property type="component" value="Unassembled WGS sequence"/>
</dbReference>
<accession>A0A917IDW9</accession>
<evidence type="ECO:0000313" key="2">
    <source>
        <dbReference type="Proteomes" id="UP000657592"/>
    </source>
</evidence>
<name>A0A917IDW9_9MICO</name>
<proteinExistence type="predicted"/>
<organism evidence="1 2">
    <name type="scientific">Microbacterium album</name>
    <dbReference type="NCBI Taxonomy" id="2053191"/>
    <lineage>
        <taxon>Bacteria</taxon>
        <taxon>Bacillati</taxon>
        <taxon>Actinomycetota</taxon>
        <taxon>Actinomycetes</taxon>
        <taxon>Micrococcales</taxon>
        <taxon>Microbacteriaceae</taxon>
        <taxon>Microbacterium</taxon>
    </lineage>
</organism>
<protein>
    <submittedName>
        <fullName evidence="1">Uncharacterized protein</fullName>
    </submittedName>
</protein>
<gene>
    <name evidence="1" type="ORF">GCM10010921_01590</name>
</gene>
<dbReference type="RefSeq" id="WP_188754342.1">
    <property type="nucleotide sequence ID" value="NZ_BMJY01000001.1"/>
</dbReference>
<dbReference type="EMBL" id="BMJY01000001">
    <property type="protein sequence ID" value="GGH34128.1"/>
    <property type="molecule type" value="Genomic_DNA"/>
</dbReference>
<keyword evidence="2" id="KW-1185">Reference proteome</keyword>
<dbReference type="AlphaFoldDB" id="A0A917IDW9"/>
<reference evidence="1" key="1">
    <citation type="journal article" date="2014" name="Int. J. Syst. Evol. Microbiol.">
        <title>Complete genome sequence of Corynebacterium casei LMG S-19264T (=DSM 44701T), isolated from a smear-ripened cheese.</title>
        <authorList>
            <consortium name="US DOE Joint Genome Institute (JGI-PGF)"/>
            <person name="Walter F."/>
            <person name="Albersmeier A."/>
            <person name="Kalinowski J."/>
            <person name="Ruckert C."/>
        </authorList>
    </citation>
    <scope>NUCLEOTIDE SEQUENCE</scope>
    <source>
        <strain evidence="1">CGMCC 1.15794</strain>
    </source>
</reference>
<reference evidence="1" key="2">
    <citation type="submission" date="2020-09" db="EMBL/GenBank/DDBJ databases">
        <authorList>
            <person name="Sun Q."/>
            <person name="Zhou Y."/>
        </authorList>
    </citation>
    <scope>NUCLEOTIDE SEQUENCE</scope>
    <source>
        <strain evidence="1">CGMCC 1.15794</strain>
    </source>
</reference>
<evidence type="ECO:0000313" key="1">
    <source>
        <dbReference type="EMBL" id="GGH34128.1"/>
    </source>
</evidence>
<sequence>MPDPVPAPIRAELDQTPEWWDRQYRELVRERIPRDAASHEGHDLDEISTYDGTTLRRWCVDCGVSIDPYAQHEDSVTRRTAT</sequence>
<comment type="caution">
    <text evidence="1">The sequence shown here is derived from an EMBL/GenBank/DDBJ whole genome shotgun (WGS) entry which is preliminary data.</text>
</comment>